<dbReference type="InterPro" id="IPR010905">
    <property type="entry name" value="Glyco_hydro_88"/>
</dbReference>
<dbReference type="EMBL" id="CP049740">
    <property type="protein sequence ID" value="QII82151.1"/>
    <property type="molecule type" value="Genomic_DNA"/>
</dbReference>
<name>A0A6G7KAB4_9LACT</name>
<dbReference type="GO" id="GO:0005975">
    <property type="term" value="P:carbohydrate metabolic process"/>
    <property type="evidence" value="ECO:0007669"/>
    <property type="project" value="InterPro"/>
</dbReference>
<sequence>MTQPLTKQAILEIAEKSCRTLMNKFTPPELPPAMRFHYHQSVFLLGMLRVWEETGNDEYFDYIQGYYDALIDDYGNFEYDRDQLDAIQVGILLFKLHEVTGQQKYMIAARKLRYIIDTINRTTENGFWHKDKYPYQMWLDGLFMAGPYLVKYANQFHERDLIQVVLYQERLMRKHMTDPKTGLLFHAWDEKKVQPWADKETGCSPEFWGRSVGWYGTALIDILEAIGDDYQGQEELPIEVARYVKNVVAFQDDETGLWYQVVDKGDREDNWLESSSSSLYLYTMAKALHYGFVSDDYHHNLVKGFQGLLDHMTTEDEAGLHVHGICIGTSAGSYDYYVGRPTSEDDLHGVGAFLLAAMAVYEYLED</sequence>
<dbReference type="SUPFAM" id="SSF48208">
    <property type="entry name" value="Six-hairpin glycosidases"/>
    <property type="match status" value="1"/>
</dbReference>
<reference evidence="2 3" key="1">
    <citation type="journal article" date="2017" name="Int. J. Syst. Evol. Microbiol.">
        <title>Jeotgalibaca porci sp. nov. and Jeotgalibaca arthritidis sp. nov., isolated from pigs, and emended description of the genus Jeotgalibaca.</title>
        <authorList>
            <person name="Zamora L."/>
            <person name="Perez-Sancho M."/>
            <person name="Dominguez L."/>
            <person name="Fernandez-Garayzabal J.F."/>
            <person name="Vela A.I."/>
        </authorList>
    </citation>
    <scope>NUCLEOTIDE SEQUENCE [LARGE SCALE GENOMIC DNA]</scope>
    <source>
        <strain evidence="2 3">CECT 9157</strain>
    </source>
</reference>
<organism evidence="2 3">
    <name type="scientific">Jeotgalibaca arthritidis</name>
    <dbReference type="NCBI Taxonomy" id="1868794"/>
    <lineage>
        <taxon>Bacteria</taxon>
        <taxon>Bacillati</taxon>
        <taxon>Bacillota</taxon>
        <taxon>Bacilli</taxon>
        <taxon>Lactobacillales</taxon>
        <taxon>Carnobacteriaceae</taxon>
        <taxon>Jeotgalibaca</taxon>
    </lineage>
</organism>
<gene>
    <name evidence="2" type="ORF">G7057_06705</name>
</gene>
<dbReference type="InterPro" id="IPR008928">
    <property type="entry name" value="6-hairpin_glycosidase_sf"/>
</dbReference>
<dbReference type="Pfam" id="PF07470">
    <property type="entry name" value="Glyco_hydro_88"/>
    <property type="match status" value="1"/>
</dbReference>
<dbReference type="Gene3D" id="1.50.10.10">
    <property type="match status" value="1"/>
</dbReference>
<dbReference type="RefSeq" id="WP_166162205.1">
    <property type="nucleotide sequence ID" value="NZ_CP049740.1"/>
</dbReference>
<evidence type="ECO:0000256" key="1">
    <source>
        <dbReference type="ARBA" id="ARBA00022801"/>
    </source>
</evidence>
<dbReference type="PANTHER" id="PTHR33886">
    <property type="entry name" value="UNSATURATED RHAMNOGALACTURONAN HYDROLASE (EUROFUNG)"/>
    <property type="match status" value="1"/>
</dbReference>
<accession>A0A6G7KAB4</accession>
<keyword evidence="3" id="KW-1185">Reference proteome</keyword>
<dbReference type="KEGG" id="jar:G7057_06705"/>
<dbReference type="Proteomes" id="UP000501451">
    <property type="component" value="Chromosome"/>
</dbReference>
<dbReference type="AlphaFoldDB" id="A0A6G7KAB4"/>
<dbReference type="PANTHER" id="PTHR33886:SF8">
    <property type="entry name" value="UNSATURATED RHAMNOGALACTURONAN HYDROLASE (EUROFUNG)"/>
    <property type="match status" value="1"/>
</dbReference>
<evidence type="ECO:0000313" key="2">
    <source>
        <dbReference type="EMBL" id="QII82151.1"/>
    </source>
</evidence>
<dbReference type="GO" id="GO:0016787">
    <property type="term" value="F:hydrolase activity"/>
    <property type="evidence" value="ECO:0007669"/>
    <property type="project" value="UniProtKB-KW"/>
</dbReference>
<dbReference type="InterPro" id="IPR012341">
    <property type="entry name" value="6hp_glycosidase-like_sf"/>
</dbReference>
<proteinExistence type="predicted"/>
<evidence type="ECO:0000313" key="3">
    <source>
        <dbReference type="Proteomes" id="UP000501451"/>
    </source>
</evidence>
<protein>
    <submittedName>
        <fullName evidence="2">Glycoside hydrolase 105 family protein</fullName>
    </submittedName>
</protein>
<keyword evidence="1 2" id="KW-0378">Hydrolase</keyword>
<dbReference type="InterPro" id="IPR052043">
    <property type="entry name" value="PolySaccharide_Degr_Enz"/>
</dbReference>